<protein>
    <recommendedName>
        <fullName evidence="4 10">Isocitrate lyase</fullName>
        <ecNumber evidence="3 10">4.1.3.1</ecNumber>
    </recommendedName>
</protein>
<dbReference type="Pfam" id="PF00463">
    <property type="entry name" value="ICL"/>
    <property type="match status" value="2"/>
</dbReference>
<dbReference type="InterPro" id="IPR040442">
    <property type="entry name" value="Pyrv_kinase-like_dom_sf"/>
</dbReference>
<evidence type="ECO:0000256" key="7">
    <source>
        <dbReference type="ARBA" id="ARBA00023239"/>
    </source>
</evidence>
<dbReference type="HOGENOM" id="CLU_019214_2_0_0"/>
<comment type="pathway">
    <text evidence="1">Carbohydrate metabolism; glyoxylate cycle; (S)-malate from isocitrate: step 1/2.</text>
</comment>
<dbReference type="SUPFAM" id="SSF51621">
    <property type="entry name" value="Phosphoenolpyruvate/pyruvate domain"/>
    <property type="match status" value="1"/>
</dbReference>
<evidence type="ECO:0000256" key="9">
    <source>
        <dbReference type="ARBA" id="ARBA00053855"/>
    </source>
</evidence>
<feature type="active site" description="Proton acceptor" evidence="11">
    <location>
        <position position="192"/>
    </location>
</feature>
<comment type="similarity">
    <text evidence="2">Belongs to the isocitrate lyase/PEP mutase superfamily. Isocitrate lyase family.</text>
</comment>
<dbReference type="GO" id="GO:0006097">
    <property type="term" value="P:glyoxylate cycle"/>
    <property type="evidence" value="ECO:0007669"/>
    <property type="project" value="UniProtKB-KW"/>
</dbReference>
<sequence length="416" mass="46535">MILKRCNMLDKAQQLAREWAHAPRWKGIIREYSPEDVIRLSGSMAIEHTLAKQGSVLLWELLQRQEPVFALGALTGMQAVQMVRAGFKAIYCSGWQVAADANEAGEMYPDFSLYPSNSMPLLVKRINASLRRADAIDFAESKRALHYFVPIIVDGEAGFGGILNVFELTKWLIEAGVAGVHFEDQHPSAKKCGHMRGKVLLSIKEAIDKLKAARLAADISGVPTLIIARTDADGASFLSALEEDQRDRQFIERRTEEGLYAIKGGVDLAIARALAYAPYADIIWYESSKPDLSRAGRFAQALHRAFPGKLLAYNCSSSFYWKEEMKEEQLRNFQKELFSLGYKLQVISLAGFHALCYGSFKLAHACAEQGLLAYAEFQEKERGAATQGFSAFNHQQEVGAAYFERVYETIMGRKER</sequence>
<dbReference type="Gene3D" id="3.20.20.60">
    <property type="entry name" value="Phosphoenolpyruvate-binding domains"/>
    <property type="match status" value="1"/>
</dbReference>
<dbReference type="GO" id="GO:0004451">
    <property type="term" value="F:isocitrate lyase activity"/>
    <property type="evidence" value="ECO:0007669"/>
    <property type="project" value="UniProtKB-UniRule"/>
</dbReference>
<keyword evidence="6" id="KW-0816">Tricarboxylic acid cycle</keyword>
<evidence type="ECO:0000256" key="1">
    <source>
        <dbReference type="ARBA" id="ARBA00004793"/>
    </source>
</evidence>
<feature type="binding site" evidence="12">
    <location>
        <begin position="93"/>
        <end position="95"/>
    </location>
    <ligand>
        <name>substrate</name>
    </ligand>
</feature>
<keyword evidence="7 14" id="KW-0456">Lyase</keyword>
<evidence type="ECO:0000256" key="8">
    <source>
        <dbReference type="ARBA" id="ARBA00023531"/>
    </source>
</evidence>
<keyword evidence="13" id="KW-0479">Metal-binding</keyword>
<feature type="binding site" evidence="12">
    <location>
        <begin position="314"/>
        <end position="318"/>
    </location>
    <ligand>
        <name>substrate</name>
    </ligand>
</feature>
<dbReference type="PANTHER" id="PTHR21631:SF3">
    <property type="entry name" value="BIFUNCTIONAL GLYOXYLATE CYCLE PROTEIN"/>
    <property type="match status" value="1"/>
</dbReference>
<evidence type="ECO:0000313" key="14">
    <source>
        <dbReference type="EMBL" id="ACD82946.1"/>
    </source>
</evidence>
<dbReference type="InterPro" id="IPR039556">
    <property type="entry name" value="ICL/PEPM"/>
</dbReference>
<name>B3DUE3_METI4</name>
<evidence type="ECO:0000256" key="2">
    <source>
        <dbReference type="ARBA" id="ARBA00005704"/>
    </source>
</evidence>
<dbReference type="InterPro" id="IPR006254">
    <property type="entry name" value="Isocitrate_lyase"/>
</dbReference>
<dbReference type="NCBIfam" id="NF011645">
    <property type="entry name" value="PRK15063.1"/>
    <property type="match status" value="1"/>
</dbReference>
<feature type="binding site" evidence="12">
    <location>
        <begin position="193"/>
        <end position="194"/>
    </location>
    <ligand>
        <name>substrate</name>
    </ligand>
</feature>
<dbReference type="PROSITE" id="PS00161">
    <property type="entry name" value="ISOCITRATE_LYASE"/>
    <property type="match status" value="1"/>
</dbReference>
<dbReference type="Proteomes" id="UP000009149">
    <property type="component" value="Chromosome"/>
</dbReference>
<dbReference type="EMBL" id="CP000975">
    <property type="protein sequence ID" value="ACD82946.1"/>
    <property type="molecule type" value="Genomic_DNA"/>
</dbReference>
<dbReference type="InterPro" id="IPR015813">
    <property type="entry name" value="Pyrv/PenolPyrv_kinase-like_dom"/>
</dbReference>
<dbReference type="EC" id="4.1.3.1" evidence="3 10"/>
<keyword evidence="5" id="KW-0329">Glyoxylate bypass</keyword>
<feature type="binding site" evidence="12">
    <location>
        <position position="348"/>
    </location>
    <ligand>
        <name>substrate</name>
    </ligand>
</feature>
<evidence type="ECO:0000256" key="4">
    <source>
        <dbReference type="ARBA" id="ARBA00017446"/>
    </source>
</evidence>
<evidence type="ECO:0000256" key="3">
    <source>
        <dbReference type="ARBA" id="ARBA00012909"/>
    </source>
</evidence>
<dbReference type="InterPro" id="IPR018523">
    <property type="entry name" value="Isocitrate_lyase_ph_CS"/>
</dbReference>
<organism evidence="14 15">
    <name type="scientific">Methylacidiphilum infernorum (isolate V4)</name>
    <name type="common">Methylokorus infernorum (strain V4)</name>
    <dbReference type="NCBI Taxonomy" id="481448"/>
    <lineage>
        <taxon>Bacteria</taxon>
        <taxon>Pseudomonadati</taxon>
        <taxon>Verrucomicrobiota</taxon>
        <taxon>Methylacidiphilae</taxon>
        <taxon>Methylacidiphilales</taxon>
        <taxon>Methylacidiphilaceae</taxon>
        <taxon>Methylacidiphilum (ex Ratnadevi et al. 2023)</taxon>
    </lineage>
</organism>
<gene>
    <name evidence="14" type="primary">aceA</name>
    <name evidence="14" type="ordered locus">Minf_0891</name>
</gene>
<comment type="function">
    <text evidence="9">Involved in the metabolic adaptation in response to environmental changes. Catalyzes the reversible formation of succinate and glyoxylate from isocitrate, a key step of the glyoxylate cycle, which operates as an anaplerotic route for replenishing the tricarboxylic acid cycle during growth on fatty acid substrates.</text>
</comment>
<comment type="cofactor">
    <cofactor evidence="13">
        <name>Mg(2+)</name>
        <dbReference type="ChEBI" id="CHEBI:18420"/>
    </cofactor>
    <text evidence="13">Can also use Mn(2+) ion.</text>
</comment>
<dbReference type="FunFam" id="3.20.20.60:FF:000005">
    <property type="entry name" value="Isocitrate lyase"/>
    <property type="match status" value="1"/>
</dbReference>
<dbReference type="eggNOG" id="COG2224">
    <property type="taxonomic scope" value="Bacteria"/>
</dbReference>
<keyword evidence="13" id="KW-0460">Magnesium</keyword>
<feature type="binding site" evidence="12">
    <location>
        <position position="229"/>
    </location>
    <ligand>
        <name>substrate</name>
    </ligand>
</feature>
<evidence type="ECO:0000256" key="5">
    <source>
        <dbReference type="ARBA" id="ARBA00022435"/>
    </source>
</evidence>
<dbReference type="PIRSF" id="PIRSF001362">
    <property type="entry name" value="Isocit_lyase"/>
    <property type="match status" value="1"/>
</dbReference>
<dbReference type="KEGG" id="min:Minf_0891"/>
<evidence type="ECO:0000256" key="13">
    <source>
        <dbReference type="PIRSR" id="PIRSR001362-3"/>
    </source>
</evidence>
<evidence type="ECO:0000256" key="10">
    <source>
        <dbReference type="NCBIfam" id="TIGR01346"/>
    </source>
</evidence>
<dbReference type="GO" id="GO:0006099">
    <property type="term" value="P:tricarboxylic acid cycle"/>
    <property type="evidence" value="ECO:0007669"/>
    <property type="project" value="UniProtKB-UniRule"/>
</dbReference>
<evidence type="ECO:0000256" key="12">
    <source>
        <dbReference type="PIRSR" id="PIRSR001362-2"/>
    </source>
</evidence>
<dbReference type="NCBIfam" id="TIGR01346">
    <property type="entry name" value="isocit_lyase"/>
    <property type="match status" value="1"/>
</dbReference>
<dbReference type="AlphaFoldDB" id="B3DUE3"/>
<reference evidence="14 15" key="1">
    <citation type="journal article" date="2008" name="Biol. Direct">
        <title>Complete genome sequence of the extremely acidophilic methanotroph isolate V4, Methylacidiphilum infernorum, a representative of the bacterial phylum Verrucomicrobia.</title>
        <authorList>
            <person name="Hou S."/>
            <person name="Makarova K.S."/>
            <person name="Saw J.H."/>
            <person name="Senin P."/>
            <person name="Ly B.V."/>
            <person name="Zhou Z."/>
            <person name="Ren Y."/>
            <person name="Wang J."/>
            <person name="Galperin M.Y."/>
            <person name="Omelchenko M.V."/>
            <person name="Wolf Y.I."/>
            <person name="Yutin N."/>
            <person name="Koonin E.V."/>
            <person name="Stott M.B."/>
            <person name="Mountain B.W."/>
            <person name="Crowe M.A."/>
            <person name="Smirnova A.V."/>
            <person name="Dunfield P.F."/>
            <person name="Feng L."/>
            <person name="Wang L."/>
            <person name="Alam M."/>
        </authorList>
    </citation>
    <scope>NUCLEOTIDE SEQUENCE [LARGE SCALE GENOMIC DNA]</scope>
    <source>
        <strain evidence="15">Isolate V4</strain>
    </source>
</reference>
<dbReference type="PANTHER" id="PTHR21631">
    <property type="entry name" value="ISOCITRATE LYASE/MALATE SYNTHASE"/>
    <property type="match status" value="1"/>
</dbReference>
<dbReference type="STRING" id="481448.Minf_0891"/>
<proteinExistence type="inferred from homology"/>
<dbReference type="GO" id="GO:0046872">
    <property type="term" value="F:metal ion binding"/>
    <property type="evidence" value="ECO:0007669"/>
    <property type="project" value="UniProtKB-KW"/>
</dbReference>
<evidence type="ECO:0000256" key="6">
    <source>
        <dbReference type="ARBA" id="ARBA00022532"/>
    </source>
</evidence>
<feature type="binding site" evidence="13">
    <location>
        <position position="154"/>
    </location>
    <ligand>
        <name>Mg(2+)</name>
        <dbReference type="ChEBI" id="CHEBI:18420"/>
    </ligand>
</feature>
<accession>B3DUE3</accession>
<evidence type="ECO:0000256" key="11">
    <source>
        <dbReference type="PIRSR" id="PIRSR001362-1"/>
    </source>
</evidence>
<evidence type="ECO:0000313" key="15">
    <source>
        <dbReference type="Proteomes" id="UP000009149"/>
    </source>
</evidence>
<comment type="catalytic activity">
    <reaction evidence="8">
        <text>D-threo-isocitrate = glyoxylate + succinate</text>
        <dbReference type="Rhea" id="RHEA:13245"/>
        <dbReference type="ChEBI" id="CHEBI:15562"/>
        <dbReference type="ChEBI" id="CHEBI:30031"/>
        <dbReference type="ChEBI" id="CHEBI:36655"/>
        <dbReference type="EC" id="4.1.3.1"/>
    </reaction>
</comment>
<dbReference type="CDD" id="cd00377">
    <property type="entry name" value="ICL_PEPM"/>
    <property type="match status" value="1"/>
</dbReference>